<dbReference type="EMBL" id="BQNB010019638">
    <property type="protein sequence ID" value="GJT87438.1"/>
    <property type="molecule type" value="Genomic_DNA"/>
</dbReference>
<comment type="caution">
    <text evidence="1">The sequence shown here is derived from an EMBL/GenBank/DDBJ whole genome shotgun (WGS) entry which is preliminary data.</text>
</comment>
<organism evidence="1 2">
    <name type="scientific">Tanacetum coccineum</name>
    <dbReference type="NCBI Taxonomy" id="301880"/>
    <lineage>
        <taxon>Eukaryota</taxon>
        <taxon>Viridiplantae</taxon>
        <taxon>Streptophyta</taxon>
        <taxon>Embryophyta</taxon>
        <taxon>Tracheophyta</taxon>
        <taxon>Spermatophyta</taxon>
        <taxon>Magnoliopsida</taxon>
        <taxon>eudicotyledons</taxon>
        <taxon>Gunneridae</taxon>
        <taxon>Pentapetalae</taxon>
        <taxon>asterids</taxon>
        <taxon>campanulids</taxon>
        <taxon>Asterales</taxon>
        <taxon>Asteraceae</taxon>
        <taxon>Asteroideae</taxon>
        <taxon>Anthemideae</taxon>
        <taxon>Anthemidinae</taxon>
        <taxon>Tanacetum</taxon>
    </lineage>
</organism>
<protein>
    <submittedName>
        <fullName evidence="1">Uncharacterized protein</fullName>
    </submittedName>
</protein>
<reference evidence="1" key="1">
    <citation type="journal article" date="2022" name="Int. J. Mol. Sci.">
        <title>Draft Genome of Tanacetum Coccineum: Genomic Comparison of Closely Related Tanacetum-Family Plants.</title>
        <authorList>
            <person name="Yamashiro T."/>
            <person name="Shiraishi A."/>
            <person name="Nakayama K."/>
            <person name="Satake H."/>
        </authorList>
    </citation>
    <scope>NUCLEOTIDE SEQUENCE</scope>
</reference>
<dbReference type="Proteomes" id="UP001151760">
    <property type="component" value="Unassembled WGS sequence"/>
</dbReference>
<accession>A0ABQ5HHQ9</accession>
<evidence type="ECO:0000313" key="1">
    <source>
        <dbReference type="EMBL" id="GJT87438.1"/>
    </source>
</evidence>
<name>A0ABQ5HHQ9_9ASTR</name>
<evidence type="ECO:0000313" key="2">
    <source>
        <dbReference type="Proteomes" id="UP001151760"/>
    </source>
</evidence>
<reference evidence="1" key="2">
    <citation type="submission" date="2022-01" db="EMBL/GenBank/DDBJ databases">
        <authorList>
            <person name="Yamashiro T."/>
            <person name="Shiraishi A."/>
            <person name="Satake H."/>
            <person name="Nakayama K."/>
        </authorList>
    </citation>
    <scope>NUCLEOTIDE SEQUENCE</scope>
</reference>
<gene>
    <name evidence="1" type="ORF">Tco_1069155</name>
</gene>
<sequence length="130" mass="14346">MEEDLAVLFGDDDFEDDASDRFDEDEVWEVNEEWLMAPTTPPPMLAVPPPSVYEVGGHPTVLLRTIFPSLPLALGLPIPLAVIKDLSTRLSNLEYMHGQLVQKVIQVSDAEVASGVTIREICPRDFAVEG</sequence>
<proteinExistence type="predicted"/>
<keyword evidence="2" id="KW-1185">Reference proteome</keyword>